<dbReference type="PANTHER" id="PTHR31286:SF167">
    <property type="entry name" value="OS09G0268800 PROTEIN"/>
    <property type="match status" value="1"/>
</dbReference>
<dbReference type="EMBL" id="JAZDWU010000005">
    <property type="protein sequence ID" value="KAL0003495.1"/>
    <property type="molecule type" value="Genomic_DNA"/>
</dbReference>
<keyword evidence="4" id="KW-1185">Reference proteome</keyword>
<evidence type="ECO:0000259" key="2">
    <source>
        <dbReference type="Pfam" id="PF14392"/>
    </source>
</evidence>
<name>A0AAW2CYW6_9ROSI</name>
<comment type="caution">
    <text evidence="3">The sequence shown here is derived from an EMBL/GenBank/DDBJ whole genome shotgun (WGS) entry which is preliminary data.</text>
</comment>
<evidence type="ECO:0000313" key="4">
    <source>
        <dbReference type="Proteomes" id="UP001459277"/>
    </source>
</evidence>
<feature type="domain" description="Zinc knuckle CX2CX4HX4C" evidence="2">
    <location>
        <begin position="168"/>
        <end position="214"/>
    </location>
</feature>
<dbReference type="PANTHER" id="PTHR31286">
    <property type="entry name" value="GLYCINE-RICH CELL WALL STRUCTURAL PROTEIN 1.8-LIKE"/>
    <property type="match status" value="1"/>
</dbReference>
<dbReference type="InterPro" id="IPR025558">
    <property type="entry name" value="DUF4283"/>
</dbReference>
<reference evidence="3 4" key="1">
    <citation type="submission" date="2024-01" db="EMBL/GenBank/DDBJ databases">
        <title>A telomere-to-telomere, gap-free genome of sweet tea (Lithocarpus litseifolius).</title>
        <authorList>
            <person name="Zhou J."/>
        </authorList>
    </citation>
    <scope>NUCLEOTIDE SEQUENCE [LARGE SCALE GENOMIC DNA]</scope>
    <source>
        <strain evidence="3">Zhou-2022a</strain>
        <tissue evidence="3">Leaf</tissue>
    </source>
</reference>
<evidence type="ECO:0000259" key="1">
    <source>
        <dbReference type="Pfam" id="PF14111"/>
    </source>
</evidence>
<protein>
    <recommendedName>
        <fullName evidence="5">DUF4283 domain-containing protein</fullName>
    </recommendedName>
</protein>
<proteinExistence type="predicted"/>
<sequence>MEDLTRDWKKLSLTEKEGDKLDLSKHKKSQVFVLAAKFFTRRSLNVEAVAKTFRPLWRTRKAFEVSEAGDNRLLFAFQTAEDVEKVLMGEPWSFDRHLVVFQRYDLSTPIEDLAFDKVAFWVQIHNLPYSLLTAEVAMRLGESVGAVTTPNDLTEMRGANFIRVRVTIDILQPLCRGRRVDFGEDNEGWVSFQYERLPNFCYWCGHLTHDDKECVLWLQSKGTLLVQDQQFGLWIRASQFNPAKKSIVDV</sequence>
<feature type="domain" description="DUF4283" evidence="1">
    <location>
        <begin position="37"/>
        <end position="105"/>
    </location>
</feature>
<accession>A0AAW2CYW6</accession>
<dbReference type="AlphaFoldDB" id="A0AAW2CYW6"/>
<dbReference type="Proteomes" id="UP001459277">
    <property type="component" value="Unassembled WGS sequence"/>
</dbReference>
<dbReference type="Pfam" id="PF14392">
    <property type="entry name" value="zf-CCHC_4"/>
    <property type="match status" value="1"/>
</dbReference>
<evidence type="ECO:0000313" key="3">
    <source>
        <dbReference type="EMBL" id="KAL0003495.1"/>
    </source>
</evidence>
<organism evidence="3 4">
    <name type="scientific">Lithocarpus litseifolius</name>
    <dbReference type="NCBI Taxonomy" id="425828"/>
    <lineage>
        <taxon>Eukaryota</taxon>
        <taxon>Viridiplantae</taxon>
        <taxon>Streptophyta</taxon>
        <taxon>Embryophyta</taxon>
        <taxon>Tracheophyta</taxon>
        <taxon>Spermatophyta</taxon>
        <taxon>Magnoliopsida</taxon>
        <taxon>eudicotyledons</taxon>
        <taxon>Gunneridae</taxon>
        <taxon>Pentapetalae</taxon>
        <taxon>rosids</taxon>
        <taxon>fabids</taxon>
        <taxon>Fagales</taxon>
        <taxon>Fagaceae</taxon>
        <taxon>Lithocarpus</taxon>
    </lineage>
</organism>
<dbReference type="Pfam" id="PF14111">
    <property type="entry name" value="DUF4283"/>
    <property type="match status" value="1"/>
</dbReference>
<dbReference type="InterPro" id="IPR025836">
    <property type="entry name" value="Zn_knuckle_CX2CX4HX4C"/>
</dbReference>
<gene>
    <name evidence="3" type="ORF">SO802_017276</name>
</gene>
<evidence type="ECO:0008006" key="5">
    <source>
        <dbReference type="Google" id="ProtNLM"/>
    </source>
</evidence>
<dbReference type="InterPro" id="IPR040256">
    <property type="entry name" value="At4g02000-like"/>
</dbReference>